<protein>
    <recommendedName>
        <fullName evidence="3 13">Membrane protein insertase YidC</fullName>
    </recommendedName>
    <alternativeName>
        <fullName evidence="12 13">Foldase YidC</fullName>
    </alternativeName>
    <alternativeName>
        <fullName evidence="11 13">Membrane integrase YidC</fullName>
    </alternativeName>
    <alternativeName>
        <fullName evidence="13">Membrane protein YidC</fullName>
    </alternativeName>
</protein>
<evidence type="ECO:0000256" key="1">
    <source>
        <dbReference type="ARBA" id="ARBA00004429"/>
    </source>
</evidence>
<keyword evidence="18" id="KW-1185">Reference proteome</keyword>
<reference evidence="17 18" key="1">
    <citation type="submission" date="2018-10" db="EMBL/GenBank/DDBJ databases">
        <title>Genomic Encyclopedia of Type Strains, Phase IV (KMG-IV): sequencing the most valuable type-strain genomes for metagenomic binning, comparative biology and taxonomic classification.</title>
        <authorList>
            <person name="Goeker M."/>
        </authorList>
    </citation>
    <scope>NUCLEOTIDE SEQUENCE [LARGE SCALE GENOMIC DNA]</scope>
    <source>
        <strain evidence="17 18">DSM 12769</strain>
    </source>
</reference>
<dbReference type="Pfam" id="PF02096">
    <property type="entry name" value="60KD_IMP"/>
    <property type="match status" value="1"/>
</dbReference>
<keyword evidence="7 13" id="KW-0653">Protein transport</keyword>
<dbReference type="NCBIfam" id="TIGR03592">
    <property type="entry name" value="yidC_oxa1_cterm"/>
    <property type="match status" value="1"/>
</dbReference>
<feature type="compositionally biased region" description="Acidic residues" evidence="14">
    <location>
        <begin position="35"/>
        <end position="52"/>
    </location>
</feature>
<feature type="domain" description="Membrane insertase YidC/Oxa/ALB C-terminal" evidence="15">
    <location>
        <begin position="360"/>
        <end position="538"/>
    </location>
</feature>
<evidence type="ECO:0000313" key="17">
    <source>
        <dbReference type="EMBL" id="RLK46510.1"/>
    </source>
</evidence>
<dbReference type="GO" id="GO:0051205">
    <property type="term" value="P:protein insertion into membrane"/>
    <property type="evidence" value="ECO:0007669"/>
    <property type="project" value="TreeGrafter"/>
</dbReference>
<dbReference type="EMBL" id="RCDA01000006">
    <property type="protein sequence ID" value="RLK46510.1"/>
    <property type="molecule type" value="Genomic_DNA"/>
</dbReference>
<dbReference type="InterPro" id="IPR047196">
    <property type="entry name" value="YidC_ALB_C"/>
</dbReference>
<evidence type="ECO:0000256" key="5">
    <source>
        <dbReference type="ARBA" id="ARBA00022475"/>
    </source>
</evidence>
<comment type="caution">
    <text evidence="17">The sequence shown here is derived from an EMBL/GenBank/DDBJ whole genome shotgun (WGS) entry which is preliminary data.</text>
</comment>
<evidence type="ECO:0000256" key="11">
    <source>
        <dbReference type="ARBA" id="ARBA00033245"/>
    </source>
</evidence>
<dbReference type="InterPro" id="IPR028053">
    <property type="entry name" value="Membr_insert_YidC_N"/>
</dbReference>
<organism evidence="17 18">
    <name type="scientific">Alkalispirillum mobile</name>
    <dbReference type="NCBI Taxonomy" id="85925"/>
    <lineage>
        <taxon>Bacteria</taxon>
        <taxon>Pseudomonadati</taxon>
        <taxon>Pseudomonadota</taxon>
        <taxon>Gammaproteobacteria</taxon>
        <taxon>Chromatiales</taxon>
        <taxon>Ectothiorhodospiraceae</taxon>
        <taxon>Alkalispirillum</taxon>
    </lineage>
</organism>
<dbReference type="GO" id="GO:0032977">
    <property type="term" value="F:membrane insertase activity"/>
    <property type="evidence" value="ECO:0007669"/>
    <property type="project" value="InterPro"/>
</dbReference>
<dbReference type="InterPro" id="IPR028055">
    <property type="entry name" value="YidC/Oxa/ALB_C"/>
</dbReference>
<evidence type="ECO:0000259" key="16">
    <source>
        <dbReference type="Pfam" id="PF14849"/>
    </source>
</evidence>
<dbReference type="NCBIfam" id="TIGR03593">
    <property type="entry name" value="yidC_nterm"/>
    <property type="match status" value="1"/>
</dbReference>
<evidence type="ECO:0000256" key="10">
    <source>
        <dbReference type="ARBA" id="ARBA00023186"/>
    </source>
</evidence>
<dbReference type="PRINTS" id="PR01900">
    <property type="entry name" value="YIDCPROTEIN"/>
</dbReference>
<dbReference type="PRINTS" id="PR00701">
    <property type="entry name" value="60KDINNERMP"/>
</dbReference>
<evidence type="ECO:0000256" key="9">
    <source>
        <dbReference type="ARBA" id="ARBA00023136"/>
    </source>
</evidence>
<evidence type="ECO:0000259" key="15">
    <source>
        <dbReference type="Pfam" id="PF02096"/>
    </source>
</evidence>
<feature type="transmembrane region" description="Helical" evidence="13">
    <location>
        <begin position="423"/>
        <end position="446"/>
    </location>
</feature>
<evidence type="ECO:0000256" key="13">
    <source>
        <dbReference type="HAMAP-Rule" id="MF_01810"/>
    </source>
</evidence>
<dbReference type="CDD" id="cd19961">
    <property type="entry name" value="EcYidC-like_peri"/>
    <property type="match status" value="1"/>
</dbReference>
<dbReference type="AlphaFoldDB" id="A0A498C027"/>
<comment type="function">
    <text evidence="13">Required for the insertion and/or proper folding and/or complex formation of integral membrane proteins into the membrane. Involved in integration of membrane proteins that insert both dependently and independently of the Sec translocase complex, as well as at least some lipoproteins. Aids folding of multispanning membrane proteins.</text>
</comment>
<name>A0A498C027_9GAMM</name>
<feature type="domain" description="Membrane insertase YidC N-terminal" evidence="16">
    <location>
        <begin position="74"/>
        <end position="349"/>
    </location>
</feature>
<dbReference type="NCBIfam" id="NF002352">
    <property type="entry name" value="PRK01318.1-3"/>
    <property type="match status" value="1"/>
</dbReference>
<dbReference type="PANTHER" id="PTHR12428:SF65">
    <property type="entry name" value="CYTOCHROME C OXIDASE ASSEMBLY PROTEIN COX18, MITOCHONDRIAL"/>
    <property type="match status" value="1"/>
</dbReference>
<dbReference type="InterPro" id="IPR019998">
    <property type="entry name" value="Membr_insert_YidC"/>
</dbReference>
<keyword evidence="5 13" id="KW-1003">Cell membrane</keyword>
<dbReference type="Pfam" id="PF14849">
    <property type="entry name" value="YidC_periplas"/>
    <property type="match status" value="1"/>
</dbReference>
<keyword evidence="8 13" id="KW-1133">Transmembrane helix</keyword>
<evidence type="ECO:0000256" key="14">
    <source>
        <dbReference type="SAM" id="MobiDB-lite"/>
    </source>
</evidence>
<keyword evidence="6 13" id="KW-0812">Transmembrane</keyword>
<dbReference type="Gene3D" id="2.70.98.90">
    <property type="match status" value="1"/>
</dbReference>
<sequence>MENQRIFLFLALSIIGLLLWTSWERDTSAPVATEEAVEEEDVPAPAEDTPDDAPDRAAEDTPAREQAEAEDERRVRVVTDLMDLEISTRGGDIRRVDLLQHGTTATDDTPFRLMADDRDPLFIAQTGLIDGSDNRPDHRALFTAENDEYRLEEGEDEITVRLTWSDADRGIELARVYTFERDSYVIDVRHQVRNQGEEDWSGYSYFQLRRNPDPPGTTPWYIYTFTGGSIYSPDDRFEKISFDDMDDENLSRDIRDGWAAMIQHYFLGAWIPPESQALRFYTQAQAGNEYVLGMSSGRQTVAPGDETEFASRLFVGPKEQDRLRELHDSLTLSVDYGFLTILAKPLFWLLDNIQNIVGNWGVAIILVTLLIKLAFYKLSATSYRSMAKMRRVQPRMQQLKERHGDDKQALNQAMMELYKKEKINPLGGCLPILVQIPVFIALYWVLLESVELRHAPFMLWIQDLSTRDPYFVLPLLMGATMFLQQKLNPAPLDPIQQRIMMALPIVFTGFFMLFPAGLVLYWLVNNALSIAQQWYIMRNLETEEAGGKGAKSGKSDKGDKKND</sequence>
<accession>A0A498C027</accession>
<gene>
    <name evidence="13" type="primary">yidC</name>
    <name evidence="17" type="ORF">DFR31_2640</name>
</gene>
<evidence type="ECO:0000256" key="12">
    <source>
        <dbReference type="ARBA" id="ARBA00033342"/>
    </source>
</evidence>
<keyword evidence="10 13" id="KW-0143">Chaperone</keyword>
<comment type="subcellular location">
    <subcellularLocation>
        <location evidence="1">Cell inner membrane</location>
        <topology evidence="1">Multi-pass membrane protein</topology>
    </subcellularLocation>
    <subcellularLocation>
        <location evidence="13">Cell membrane</location>
        <topology evidence="13">Multi-pass membrane protein</topology>
    </subcellularLocation>
</comment>
<comment type="similarity">
    <text evidence="2 13">Belongs to the OXA1/ALB3/YidC family. Type 1 subfamily.</text>
</comment>
<dbReference type="Proteomes" id="UP000275461">
    <property type="component" value="Unassembled WGS sequence"/>
</dbReference>
<evidence type="ECO:0000256" key="6">
    <source>
        <dbReference type="ARBA" id="ARBA00022692"/>
    </source>
</evidence>
<dbReference type="InterPro" id="IPR001708">
    <property type="entry name" value="YidC/ALB3/OXA1/COX18"/>
</dbReference>
<evidence type="ECO:0000313" key="18">
    <source>
        <dbReference type="Proteomes" id="UP000275461"/>
    </source>
</evidence>
<feature type="transmembrane region" description="Helical" evidence="13">
    <location>
        <begin position="356"/>
        <end position="376"/>
    </location>
</feature>
<keyword evidence="9 13" id="KW-0472">Membrane</keyword>
<comment type="subunit">
    <text evidence="13">Interacts with the Sec translocase complex via SecD. Specifically interacts with transmembrane segments of nascent integral membrane proteins during membrane integration.</text>
</comment>
<dbReference type="GO" id="GO:0015031">
    <property type="term" value="P:protein transport"/>
    <property type="evidence" value="ECO:0007669"/>
    <property type="project" value="UniProtKB-KW"/>
</dbReference>
<comment type="caution">
    <text evidence="13">Lacks conserved residue(s) required for the propagation of feature annotation.</text>
</comment>
<dbReference type="OrthoDB" id="9780552at2"/>
<evidence type="ECO:0000256" key="3">
    <source>
        <dbReference type="ARBA" id="ARBA00015325"/>
    </source>
</evidence>
<feature type="region of interest" description="Disordered" evidence="14">
    <location>
        <begin position="30"/>
        <end position="72"/>
    </location>
</feature>
<evidence type="ECO:0000256" key="8">
    <source>
        <dbReference type="ARBA" id="ARBA00022989"/>
    </source>
</evidence>
<dbReference type="InterPro" id="IPR038221">
    <property type="entry name" value="YidC_periplasmic_sf"/>
</dbReference>
<evidence type="ECO:0000256" key="7">
    <source>
        <dbReference type="ARBA" id="ARBA00022927"/>
    </source>
</evidence>
<proteinExistence type="inferred from homology"/>
<feature type="region of interest" description="Disordered" evidence="14">
    <location>
        <begin position="544"/>
        <end position="563"/>
    </location>
</feature>
<dbReference type="GO" id="GO:0005886">
    <property type="term" value="C:plasma membrane"/>
    <property type="evidence" value="ECO:0007669"/>
    <property type="project" value="UniProtKB-SubCell"/>
</dbReference>
<evidence type="ECO:0000256" key="2">
    <source>
        <dbReference type="ARBA" id="ARBA00010527"/>
    </source>
</evidence>
<dbReference type="CDD" id="cd20070">
    <property type="entry name" value="5TM_YidC_Alb3"/>
    <property type="match status" value="1"/>
</dbReference>
<keyword evidence="4 13" id="KW-0813">Transport</keyword>
<feature type="transmembrane region" description="Helical" evidence="13">
    <location>
        <begin position="499"/>
        <end position="524"/>
    </location>
</feature>
<dbReference type="PANTHER" id="PTHR12428">
    <property type="entry name" value="OXA1"/>
    <property type="match status" value="1"/>
</dbReference>
<feature type="compositionally biased region" description="Basic and acidic residues" evidence="14">
    <location>
        <begin position="553"/>
        <end position="563"/>
    </location>
</feature>
<dbReference type="RefSeq" id="WP_121443147.1">
    <property type="nucleotide sequence ID" value="NZ_RCDA01000006.1"/>
</dbReference>
<feature type="compositionally biased region" description="Basic and acidic residues" evidence="14">
    <location>
        <begin position="53"/>
        <end position="72"/>
    </location>
</feature>
<evidence type="ECO:0000256" key="4">
    <source>
        <dbReference type="ARBA" id="ARBA00022448"/>
    </source>
</evidence>
<dbReference type="NCBIfam" id="NF002353">
    <property type="entry name" value="PRK01318.1-4"/>
    <property type="match status" value="1"/>
</dbReference>
<dbReference type="HAMAP" id="MF_01810">
    <property type="entry name" value="YidC_type1"/>
    <property type="match status" value="1"/>
</dbReference>